<proteinExistence type="predicted"/>
<reference evidence="2" key="1">
    <citation type="submission" date="2022-05" db="EMBL/GenBank/DDBJ databases">
        <title>Novel bacterial taxa in a minimal lignocellulolytic consortium and its capacity to transform plastics disclosed by genome-resolved metagenomics.</title>
        <authorList>
            <person name="Rodriguez C.A.D."/>
            <person name="Diaz-Garcia L."/>
            <person name="Herrera K."/>
            <person name="Tarazona N.A."/>
            <person name="Sproer C."/>
            <person name="Overmann J."/>
            <person name="Jimenez D.J."/>
        </authorList>
    </citation>
    <scope>NUCLEOTIDE SEQUENCE</scope>
    <source>
        <strain evidence="2">MAG5</strain>
    </source>
</reference>
<dbReference type="EMBL" id="CP097899">
    <property type="protein sequence ID" value="URN95020.1"/>
    <property type="molecule type" value="Genomic_DNA"/>
</dbReference>
<sequence length="98" mass="10929">MKTATDLHHTSEEVMETGQYVCAAGEKRELNKGDAFPACPQSGKDTTWRHTNHQHKTGDRVTEAGQYIDADGERMNLNVDDKFPSCPKTGNNTVWIHA</sequence>
<name>A0A9J6ZG61_9BACL</name>
<evidence type="ECO:0000313" key="3">
    <source>
        <dbReference type="Proteomes" id="UP001056756"/>
    </source>
</evidence>
<accession>A0A9J6ZG61</accession>
<dbReference type="AlphaFoldDB" id="A0A9J6ZG61"/>
<dbReference type="Proteomes" id="UP001056756">
    <property type="component" value="Chromosome"/>
</dbReference>
<evidence type="ECO:0008006" key="4">
    <source>
        <dbReference type="Google" id="ProtNLM"/>
    </source>
</evidence>
<gene>
    <name evidence="2" type="ORF">NAG76_01800</name>
</gene>
<feature type="region of interest" description="Disordered" evidence="1">
    <location>
        <begin position="41"/>
        <end position="60"/>
    </location>
</feature>
<evidence type="ECO:0000256" key="1">
    <source>
        <dbReference type="SAM" id="MobiDB-lite"/>
    </source>
</evidence>
<evidence type="ECO:0000313" key="2">
    <source>
        <dbReference type="EMBL" id="URN95020.1"/>
    </source>
</evidence>
<organism evidence="2 3">
    <name type="scientific">Candidatus Pristimantibacillus lignocellulolyticus</name>
    <dbReference type="NCBI Taxonomy" id="2994561"/>
    <lineage>
        <taxon>Bacteria</taxon>
        <taxon>Bacillati</taxon>
        <taxon>Bacillota</taxon>
        <taxon>Bacilli</taxon>
        <taxon>Bacillales</taxon>
        <taxon>Paenibacillaceae</taxon>
        <taxon>Candidatus Pristimantibacillus</taxon>
    </lineage>
</organism>
<protein>
    <recommendedName>
        <fullName evidence="4">YjzC family protein</fullName>
    </recommendedName>
</protein>
<dbReference type="KEGG" id="plig:NAG76_01800"/>